<dbReference type="EMBL" id="LGRN01000543">
    <property type="protein sequence ID" value="OJD11468.1"/>
    <property type="molecule type" value="Genomic_DNA"/>
</dbReference>
<evidence type="ECO:0000313" key="3">
    <source>
        <dbReference type="Proteomes" id="UP000182235"/>
    </source>
</evidence>
<comment type="caution">
    <text evidence="2">The sequence shown here is derived from an EMBL/GenBank/DDBJ whole genome shotgun (WGS) entry which is preliminary data.</text>
</comment>
<reference evidence="2 3" key="1">
    <citation type="submission" date="2015-07" db="EMBL/GenBank/DDBJ databases">
        <title>Emmonsia species relationships and genome sequence.</title>
        <authorList>
            <consortium name="The Broad Institute Genomics Platform"/>
            <person name="Cuomo C.A."/>
            <person name="Munoz J.F."/>
            <person name="Imamovic A."/>
            <person name="Priest M.E."/>
            <person name="Young S."/>
            <person name="Clay O.K."/>
            <person name="McEwen J.G."/>
        </authorList>
    </citation>
    <scope>NUCLEOTIDE SEQUENCE [LARGE SCALE GENOMIC DNA]</scope>
    <source>
        <strain evidence="2 3">UAMH 9510</strain>
    </source>
</reference>
<evidence type="ECO:0000313" key="2">
    <source>
        <dbReference type="EMBL" id="OJD11468.1"/>
    </source>
</evidence>
<sequence length="174" mass="19871">MDTLEEERPMCSEFKVLRDMCSPSFLNIFFTDMYSDKISQRQKIDVPSPSLPRHRQLRLIASVLATLQNEYSTTMSEPTSSPVRGRGSLPAGIDQLPSLQQIGSTAPVFYQQRDGPHKNSNFGPPTSPSTGRDQLGTYHNTVYPSKRRKPEDPQSPFRENRDKKMPFKIFMCRN</sequence>
<protein>
    <submittedName>
        <fullName evidence="2">Uncharacterized protein</fullName>
    </submittedName>
</protein>
<feature type="compositionally biased region" description="Polar residues" evidence="1">
    <location>
        <begin position="118"/>
        <end position="143"/>
    </location>
</feature>
<organism evidence="2 3">
    <name type="scientific">Emergomyces pasteurianus Ep9510</name>
    <dbReference type="NCBI Taxonomy" id="1447872"/>
    <lineage>
        <taxon>Eukaryota</taxon>
        <taxon>Fungi</taxon>
        <taxon>Dikarya</taxon>
        <taxon>Ascomycota</taxon>
        <taxon>Pezizomycotina</taxon>
        <taxon>Eurotiomycetes</taxon>
        <taxon>Eurotiomycetidae</taxon>
        <taxon>Onygenales</taxon>
        <taxon>Ajellomycetaceae</taxon>
        <taxon>Emergomyces</taxon>
    </lineage>
</organism>
<gene>
    <name evidence="2" type="ORF">AJ78_07774</name>
</gene>
<proteinExistence type="predicted"/>
<feature type="region of interest" description="Disordered" evidence="1">
    <location>
        <begin position="71"/>
        <end position="94"/>
    </location>
</feature>
<dbReference type="Proteomes" id="UP000182235">
    <property type="component" value="Unassembled WGS sequence"/>
</dbReference>
<dbReference type="VEuPathDB" id="FungiDB:AJ78_07774"/>
<keyword evidence="3" id="KW-1185">Reference proteome</keyword>
<feature type="compositionally biased region" description="Polar residues" evidence="1">
    <location>
        <begin position="71"/>
        <end position="82"/>
    </location>
</feature>
<accession>A0A1J9Q6B1</accession>
<name>A0A1J9Q6B1_9EURO</name>
<feature type="region of interest" description="Disordered" evidence="1">
    <location>
        <begin position="110"/>
        <end position="174"/>
    </location>
</feature>
<evidence type="ECO:0000256" key="1">
    <source>
        <dbReference type="SAM" id="MobiDB-lite"/>
    </source>
</evidence>
<dbReference type="AlphaFoldDB" id="A0A1J9Q6B1"/>